<protein>
    <submittedName>
        <fullName evidence="3">Hypothetical_protein</fullName>
    </submittedName>
</protein>
<keyword evidence="1" id="KW-0472">Membrane</keyword>
<dbReference type="AlphaFoldDB" id="A0AA86TYW3"/>
<gene>
    <name evidence="2" type="ORF">HINF_LOCUS22665</name>
    <name evidence="3" type="ORF">HINF_LOCUS27281</name>
</gene>
<evidence type="ECO:0000256" key="1">
    <source>
        <dbReference type="SAM" id="Phobius"/>
    </source>
</evidence>
<name>A0AA86TYW3_9EUKA</name>
<keyword evidence="4" id="KW-1185">Reference proteome</keyword>
<comment type="caution">
    <text evidence="2">The sequence shown here is derived from an EMBL/GenBank/DDBJ whole genome shotgun (WGS) entry which is preliminary data.</text>
</comment>
<evidence type="ECO:0000313" key="4">
    <source>
        <dbReference type="Proteomes" id="UP001642409"/>
    </source>
</evidence>
<proteinExistence type="predicted"/>
<evidence type="ECO:0000313" key="2">
    <source>
        <dbReference type="EMBL" id="CAI9935020.1"/>
    </source>
</evidence>
<organism evidence="2">
    <name type="scientific">Hexamita inflata</name>
    <dbReference type="NCBI Taxonomy" id="28002"/>
    <lineage>
        <taxon>Eukaryota</taxon>
        <taxon>Metamonada</taxon>
        <taxon>Diplomonadida</taxon>
        <taxon>Hexamitidae</taxon>
        <taxon>Hexamitinae</taxon>
        <taxon>Hexamita</taxon>
    </lineage>
</organism>
<reference evidence="2" key="1">
    <citation type="submission" date="2023-06" db="EMBL/GenBank/DDBJ databases">
        <authorList>
            <person name="Kurt Z."/>
        </authorList>
    </citation>
    <scope>NUCLEOTIDE SEQUENCE</scope>
</reference>
<dbReference type="EMBL" id="CAXDID020000084">
    <property type="protein sequence ID" value="CAL6020123.1"/>
    <property type="molecule type" value="Genomic_DNA"/>
</dbReference>
<dbReference type="Proteomes" id="UP001642409">
    <property type="component" value="Unassembled WGS sequence"/>
</dbReference>
<feature type="transmembrane region" description="Helical" evidence="1">
    <location>
        <begin position="16"/>
        <end position="33"/>
    </location>
</feature>
<evidence type="ECO:0000313" key="3">
    <source>
        <dbReference type="EMBL" id="CAL6020123.1"/>
    </source>
</evidence>
<reference evidence="3 4" key="2">
    <citation type="submission" date="2024-07" db="EMBL/GenBank/DDBJ databases">
        <authorList>
            <person name="Akdeniz Z."/>
        </authorList>
    </citation>
    <scope>NUCLEOTIDE SEQUENCE [LARGE SCALE GENOMIC DNA]</scope>
</reference>
<accession>A0AA86TYW3</accession>
<sequence length="180" mass="21554">MDNPQSKLTQQRYRKLISISFLIFYLDLTYSLTDPLAFFKKQTEGLQLRANLVDFGLYLASDLVYHFSYRPLFLKYSSNINKFLDFCYLNVYNDLNSMIYDILLRFLVYICLKTRQNLQYLITQISKHFSYRPQIQFSYKPFYQQKSKGSVTEYFWGLQVNRGGGLYSRQCSNIIEFQIK</sequence>
<dbReference type="EMBL" id="CATOUU010000590">
    <property type="protein sequence ID" value="CAI9935020.1"/>
    <property type="molecule type" value="Genomic_DNA"/>
</dbReference>
<keyword evidence="1" id="KW-0812">Transmembrane</keyword>
<keyword evidence="1" id="KW-1133">Transmembrane helix</keyword>